<organism evidence="1 2">
    <name type="scientific">Thermoproteus sp. AZ2</name>
    <dbReference type="NCBI Taxonomy" id="1609232"/>
    <lineage>
        <taxon>Archaea</taxon>
        <taxon>Thermoproteota</taxon>
        <taxon>Thermoprotei</taxon>
        <taxon>Thermoproteales</taxon>
        <taxon>Thermoproteaceae</taxon>
        <taxon>Thermoproteus</taxon>
    </lineage>
</organism>
<reference evidence="1" key="1">
    <citation type="submission" date="2024-07" db="EMBL/GenBank/DDBJ databases">
        <title>Metagenome and Metagenome-Assembled Genomes of Archaea from a hot spring from the geothermal field of Los Azufres, Mexico.</title>
        <authorList>
            <person name="Marin-Paredes R."/>
            <person name="Martinez-Romero E."/>
            <person name="Servin-Garciduenas L.E."/>
        </authorList>
    </citation>
    <scope>NUCLEOTIDE SEQUENCE</scope>
</reference>
<sequence>MPFIPLPGYIATAAYAANAKGLLDVAMAAAVTALGAALGKVVVFLYGYGAGKIIAGEELKYAKQFFDRISKRGVDLAVFIFAASPLRR</sequence>
<evidence type="ECO:0000313" key="2">
    <source>
        <dbReference type="Proteomes" id="UP000033636"/>
    </source>
</evidence>
<name>A0ACC6V084_9CREN</name>
<evidence type="ECO:0000313" key="1">
    <source>
        <dbReference type="EMBL" id="MFB6490201.1"/>
    </source>
</evidence>
<proteinExistence type="predicted"/>
<accession>A0ACC6V084</accession>
<protein>
    <submittedName>
        <fullName evidence="1">Uncharacterized protein</fullName>
    </submittedName>
</protein>
<dbReference type="EMBL" id="JZWT02000005">
    <property type="protein sequence ID" value="MFB6490201.1"/>
    <property type="molecule type" value="Genomic_DNA"/>
</dbReference>
<feature type="non-terminal residue" evidence="1">
    <location>
        <position position="88"/>
    </location>
</feature>
<gene>
    <name evidence="1" type="ORF">TU35_002960</name>
</gene>
<comment type="caution">
    <text evidence="1">The sequence shown here is derived from an EMBL/GenBank/DDBJ whole genome shotgun (WGS) entry which is preliminary data.</text>
</comment>
<dbReference type="Proteomes" id="UP000033636">
    <property type="component" value="Unassembled WGS sequence"/>
</dbReference>